<dbReference type="SUPFAM" id="SSF51905">
    <property type="entry name" value="FAD/NAD(P)-binding domain"/>
    <property type="match status" value="1"/>
</dbReference>
<dbReference type="Gene3D" id="1.10.405.10">
    <property type="entry name" value="Guanine Nucleotide Dissociation Inhibitor, domain 1"/>
    <property type="match status" value="1"/>
</dbReference>
<dbReference type="EMBL" id="NJEU01000370">
    <property type="protein sequence ID" value="PHH75484.1"/>
    <property type="molecule type" value="Genomic_DNA"/>
</dbReference>
<dbReference type="Proteomes" id="UP000224854">
    <property type="component" value="Unassembled WGS sequence"/>
</dbReference>
<dbReference type="GO" id="GO:0005829">
    <property type="term" value="C:cytosol"/>
    <property type="evidence" value="ECO:0007669"/>
    <property type="project" value="TreeGrafter"/>
</dbReference>
<dbReference type="InterPro" id="IPR017230">
    <property type="entry name" value="Mrs6"/>
</dbReference>
<name>A0A2C5Z7X1_9HYPO</name>
<dbReference type="GO" id="GO:0005634">
    <property type="term" value="C:nucleus"/>
    <property type="evidence" value="ECO:0007669"/>
    <property type="project" value="TreeGrafter"/>
</dbReference>
<sequence length="501" mass="54143">MEALADTKWDVVISGTGFLQSLFALAVSRSGQKILHVDANHYYGGSEAALSLQEADEWAERHCADKHDAVFKAAQTSKHAHGLSFSRAYSIALAPQLIHSRSKLLSQLVSSKAFRQIEFLSVGPFYILQPATASRSNPTLSRVHSTREDVFLDKTISPRSKRSLMKLLKFVFDYDSELQQPVWKPHANEPLVDFLASAFNLDLELQSYLVTLTLTLDSKVTVEEGLAAIHRHLTSMGVFGPGFAAVYPKWGGLSEIAQVGCRACAVGGATYILGTDVESVQTVASTREEPRELDIALTNGTVVRTKTLVQGANTLPNGTVTISRMTAIVNSPLSTLFKPSMEAAPTPCLSVVAFPSGSVLDSTGFQTEAPIYASVHSSDTGECPAGQCIIYFTTIASPRSRALLDAALDSLLWVLASDDEPIKCLYKMRYEQKGSAGSLIVEESVATFAPPPLGLAFQDSVLASVEKAWNMVAPLEGASEAGYMVFEDREGADCDEDSYDL</sequence>
<comment type="caution">
    <text evidence="3">The sequence shown here is derived from an EMBL/GenBank/DDBJ whole genome shotgun (WGS) entry which is preliminary data.</text>
</comment>
<keyword evidence="4" id="KW-1185">Reference proteome</keyword>
<gene>
    <name evidence="3" type="ORF">CDD82_4431</name>
</gene>
<reference evidence="3 4" key="1">
    <citation type="submission" date="2017-06" db="EMBL/GenBank/DDBJ databases">
        <title>Ant-infecting Ophiocordyceps genomes reveal a high diversity of potential behavioral manipulation genes and a possible major role for enterotoxins.</title>
        <authorList>
            <person name="De Bekker C."/>
            <person name="Evans H.C."/>
            <person name="Brachmann A."/>
            <person name="Hughes D.P."/>
        </authorList>
    </citation>
    <scope>NUCLEOTIDE SEQUENCE [LARGE SCALE GENOMIC DNA]</scope>
    <source>
        <strain evidence="3 4">1348a</strain>
    </source>
</reference>
<dbReference type="PANTHER" id="PTHR11787:SF4">
    <property type="entry name" value="CHM, RAB ESCORT PROTEIN 1"/>
    <property type="match status" value="1"/>
</dbReference>
<dbReference type="PIRSF" id="PIRSF037514">
    <property type="entry name" value="Rab_ger_ger_transf_A_fun"/>
    <property type="match status" value="1"/>
</dbReference>
<proteinExistence type="inferred from homology"/>
<dbReference type="GO" id="GO:0016192">
    <property type="term" value="P:vesicle-mediated transport"/>
    <property type="evidence" value="ECO:0007669"/>
    <property type="project" value="TreeGrafter"/>
</dbReference>
<dbReference type="Pfam" id="PF00996">
    <property type="entry name" value="GDI"/>
    <property type="match status" value="1"/>
</dbReference>
<protein>
    <recommendedName>
        <fullName evidence="2">Rab proteins geranylgeranyltransferase</fullName>
    </recommendedName>
</protein>
<evidence type="ECO:0000313" key="3">
    <source>
        <dbReference type="EMBL" id="PHH75484.1"/>
    </source>
</evidence>
<dbReference type="GO" id="GO:0005092">
    <property type="term" value="F:GDP-dissociation inhibitor activity"/>
    <property type="evidence" value="ECO:0007669"/>
    <property type="project" value="UniProtKB-UniRule"/>
</dbReference>
<dbReference type="Gene3D" id="3.50.50.60">
    <property type="entry name" value="FAD/NAD(P)-binding domain"/>
    <property type="match status" value="1"/>
</dbReference>
<dbReference type="OrthoDB" id="1923006at2759"/>
<accession>A0A2C5Z7X1</accession>
<dbReference type="PRINTS" id="PR00891">
    <property type="entry name" value="RABGDIREP"/>
</dbReference>
<comment type="similarity">
    <text evidence="1 2">Belongs to the Rab GDI family.</text>
</comment>
<dbReference type="Gene3D" id="3.30.519.10">
    <property type="entry name" value="Guanine Nucleotide Dissociation Inhibitor, domain 2"/>
    <property type="match status" value="1"/>
</dbReference>
<evidence type="ECO:0000256" key="2">
    <source>
        <dbReference type="PIRNR" id="PIRNR037514"/>
    </source>
</evidence>
<evidence type="ECO:0000256" key="1">
    <source>
        <dbReference type="ARBA" id="ARBA00005593"/>
    </source>
</evidence>
<dbReference type="GO" id="GO:0007264">
    <property type="term" value="P:small GTPase-mediated signal transduction"/>
    <property type="evidence" value="ECO:0007669"/>
    <property type="project" value="UniProtKB-UniRule"/>
</dbReference>
<dbReference type="GO" id="GO:0005968">
    <property type="term" value="C:Rab-protein geranylgeranyltransferase complex"/>
    <property type="evidence" value="ECO:0007669"/>
    <property type="project" value="TreeGrafter"/>
</dbReference>
<dbReference type="InterPro" id="IPR036188">
    <property type="entry name" value="FAD/NAD-bd_sf"/>
</dbReference>
<dbReference type="AlphaFoldDB" id="A0A2C5Z7X1"/>
<organism evidence="3 4">
    <name type="scientific">Ophiocordyceps australis</name>
    <dbReference type="NCBI Taxonomy" id="1399860"/>
    <lineage>
        <taxon>Eukaryota</taxon>
        <taxon>Fungi</taxon>
        <taxon>Dikarya</taxon>
        <taxon>Ascomycota</taxon>
        <taxon>Pezizomycotina</taxon>
        <taxon>Sordariomycetes</taxon>
        <taxon>Hypocreomycetidae</taxon>
        <taxon>Hypocreales</taxon>
        <taxon>Ophiocordycipitaceae</taxon>
        <taxon>Ophiocordyceps</taxon>
    </lineage>
</organism>
<dbReference type="PANTHER" id="PTHR11787">
    <property type="entry name" value="RAB GDP-DISSOCIATION INHIBITOR"/>
    <property type="match status" value="1"/>
</dbReference>
<dbReference type="InterPro" id="IPR018203">
    <property type="entry name" value="GDP_dissociation_inhibitor"/>
</dbReference>
<evidence type="ECO:0000313" key="4">
    <source>
        <dbReference type="Proteomes" id="UP000224854"/>
    </source>
</evidence>